<keyword evidence="7 10" id="KW-0030">Aminoacyl-tRNA synthetase</keyword>
<keyword evidence="5 10" id="KW-0067">ATP-binding</keyword>
<dbReference type="GO" id="GO:0004830">
    <property type="term" value="F:tryptophan-tRNA ligase activity"/>
    <property type="evidence" value="ECO:0007669"/>
    <property type="project" value="UniProtKB-UniRule"/>
</dbReference>
<feature type="region of interest" description="Disordered" evidence="11">
    <location>
        <begin position="1"/>
        <end position="28"/>
    </location>
</feature>
<evidence type="ECO:0000313" key="13">
    <source>
        <dbReference type="Proteomes" id="UP000295497"/>
    </source>
</evidence>
<evidence type="ECO:0000256" key="10">
    <source>
        <dbReference type="RuleBase" id="RU363036"/>
    </source>
</evidence>
<dbReference type="AlphaFoldDB" id="A0A4P2R119"/>
<dbReference type="EMBL" id="CP012672">
    <property type="protein sequence ID" value="AUX35603.1"/>
    <property type="molecule type" value="Genomic_DNA"/>
</dbReference>
<dbReference type="InterPro" id="IPR002306">
    <property type="entry name" value="Trp-tRNA-ligase"/>
</dbReference>
<evidence type="ECO:0000256" key="2">
    <source>
        <dbReference type="ARBA" id="ARBA00013161"/>
    </source>
</evidence>
<evidence type="ECO:0000256" key="1">
    <source>
        <dbReference type="ARBA" id="ARBA00005594"/>
    </source>
</evidence>
<dbReference type="Pfam" id="PF00579">
    <property type="entry name" value="tRNA-synt_1b"/>
    <property type="match status" value="1"/>
</dbReference>
<evidence type="ECO:0000256" key="7">
    <source>
        <dbReference type="ARBA" id="ARBA00023146"/>
    </source>
</evidence>
<evidence type="ECO:0000256" key="9">
    <source>
        <dbReference type="NCBIfam" id="TIGR00233"/>
    </source>
</evidence>
<evidence type="ECO:0000256" key="3">
    <source>
        <dbReference type="ARBA" id="ARBA00022598"/>
    </source>
</evidence>
<accession>A0A4P2R119</accession>
<dbReference type="GO" id="GO:0005524">
    <property type="term" value="F:ATP binding"/>
    <property type="evidence" value="ECO:0007669"/>
    <property type="project" value="UniProtKB-KW"/>
</dbReference>
<proteinExistence type="inferred from homology"/>
<dbReference type="FunFam" id="1.10.240.10:FF:000005">
    <property type="entry name" value="Tryptophan--tRNA ligase"/>
    <property type="match status" value="1"/>
</dbReference>
<dbReference type="NCBIfam" id="TIGR00233">
    <property type="entry name" value="trpS"/>
    <property type="match status" value="1"/>
</dbReference>
<dbReference type="InterPro" id="IPR002305">
    <property type="entry name" value="aa-tRNA-synth_Ic"/>
</dbReference>
<dbReference type="CDD" id="cd00806">
    <property type="entry name" value="TrpRS_core"/>
    <property type="match status" value="1"/>
</dbReference>
<dbReference type="GO" id="GO:0006436">
    <property type="term" value="P:tryptophanyl-tRNA aminoacylation"/>
    <property type="evidence" value="ECO:0007669"/>
    <property type="project" value="UniProtKB-UniRule"/>
</dbReference>
<keyword evidence="6 10" id="KW-0648">Protein biosynthesis</keyword>
<dbReference type="GO" id="GO:0005829">
    <property type="term" value="C:cytosol"/>
    <property type="evidence" value="ECO:0007669"/>
    <property type="project" value="TreeGrafter"/>
</dbReference>
<reference evidence="12 13" key="1">
    <citation type="submission" date="2015-09" db="EMBL/GenBank/DDBJ databases">
        <title>Sorangium comparison.</title>
        <authorList>
            <person name="Zaburannyi N."/>
            <person name="Bunk B."/>
            <person name="Overmann J."/>
            <person name="Mueller R."/>
        </authorList>
    </citation>
    <scope>NUCLEOTIDE SEQUENCE [LARGE SCALE GENOMIC DNA]</scope>
    <source>
        <strain evidence="12 13">So ce836</strain>
    </source>
</reference>
<evidence type="ECO:0000256" key="4">
    <source>
        <dbReference type="ARBA" id="ARBA00022741"/>
    </source>
</evidence>
<protein>
    <recommendedName>
        <fullName evidence="2 9">Tryptophan--tRNA ligase</fullName>
        <ecNumber evidence="2 9">6.1.1.2</ecNumber>
    </recommendedName>
</protein>
<evidence type="ECO:0000256" key="8">
    <source>
        <dbReference type="ARBA" id="ARBA00049929"/>
    </source>
</evidence>
<keyword evidence="3 10" id="KW-0436">Ligase</keyword>
<evidence type="ECO:0000256" key="6">
    <source>
        <dbReference type="ARBA" id="ARBA00022917"/>
    </source>
</evidence>
<dbReference type="InterPro" id="IPR050203">
    <property type="entry name" value="Trp-tRNA_synthetase"/>
</dbReference>
<evidence type="ECO:0000256" key="11">
    <source>
        <dbReference type="SAM" id="MobiDB-lite"/>
    </source>
</evidence>
<gene>
    <name evidence="12" type="ORF">SOCE836_077980</name>
</gene>
<feature type="compositionally biased region" description="Low complexity" evidence="11">
    <location>
        <begin position="1"/>
        <end position="16"/>
    </location>
</feature>
<name>A0A4P2R119_SORCE</name>
<organism evidence="12 13">
    <name type="scientific">Sorangium cellulosum</name>
    <name type="common">Polyangium cellulosum</name>
    <dbReference type="NCBI Taxonomy" id="56"/>
    <lineage>
        <taxon>Bacteria</taxon>
        <taxon>Pseudomonadati</taxon>
        <taxon>Myxococcota</taxon>
        <taxon>Polyangia</taxon>
        <taxon>Polyangiales</taxon>
        <taxon>Polyangiaceae</taxon>
        <taxon>Sorangium</taxon>
    </lineage>
</organism>
<sequence length="371" mass="41136">MRAVISAMSSSTSSPSAQPGRPRILTGDTPTGRLHVGHWVGSIENRVRLQDSYECYFLIANVHAFTTRADQPADIRRDMLEIVKDWLAAGIDPERSTLVLQSEVPAIAELTWFFAMQLPFNRVMRNPTLKHEIETKGLGDKYSFGFPLYAVGQCADILAFRPALVPVGEDQVAHLEMCREVARRFNHVYCDVDPALDDEAHVTAGGLFPVPAPLVGRVGRLVGTDGVHKMSKSLNNAIFLSDSAKEIKKKVGALYTGRQSMTDPGDITSSLFQYVRAFIKDPERVKVLEERYSRGDNIGDGHIKAEVSAAIDELLGPMRARRAEYDKPGGDDRVLDILREHAARANAVAEETLYLAKQKMKMDIGRRTLGF</sequence>
<dbReference type="EC" id="6.1.1.2" evidence="2 9"/>
<dbReference type="Proteomes" id="UP000295497">
    <property type="component" value="Chromosome"/>
</dbReference>
<keyword evidence="4 10" id="KW-0547">Nucleotide-binding</keyword>
<dbReference type="PANTHER" id="PTHR43766">
    <property type="entry name" value="TRYPTOPHAN--TRNA LIGASE, MITOCHONDRIAL"/>
    <property type="match status" value="1"/>
</dbReference>
<dbReference type="SUPFAM" id="SSF52374">
    <property type="entry name" value="Nucleotidylyl transferase"/>
    <property type="match status" value="1"/>
</dbReference>
<evidence type="ECO:0000313" key="12">
    <source>
        <dbReference type="EMBL" id="AUX35603.1"/>
    </source>
</evidence>
<dbReference type="Gene3D" id="3.40.50.620">
    <property type="entry name" value="HUPs"/>
    <property type="match status" value="1"/>
</dbReference>
<evidence type="ECO:0000256" key="5">
    <source>
        <dbReference type="ARBA" id="ARBA00022840"/>
    </source>
</evidence>
<dbReference type="PANTHER" id="PTHR43766:SF1">
    <property type="entry name" value="TRYPTOPHAN--TRNA LIGASE, MITOCHONDRIAL"/>
    <property type="match status" value="1"/>
</dbReference>
<dbReference type="Gene3D" id="1.10.240.10">
    <property type="entry name" value="Tyrosyl-Transfer RNA Synthetase"/>
    <property type="match status" value="1"/>
</dbReference>
<dbReference type="PRINTS" id="PR01039">
    <property type="entry name" value="TRNASYNTHTRP"/>
</dbReference>
<comment type="similarity">
    <text evidence="1 10">Belongs to the class-I aminoacyl-tRNA synthetase family.</text>
</comment>
<comment type="catalytic activity">
    <reaction evidence="8">
        <text>tRNA(Trp) + L-tryptophan + ATP = L-tryptophyl-tRNA(Trp) + AMP + diphosphate + H(+)</text>
        <dbReference type="Rhea" id="RHEA:24080"/>
        <dbReference type="Rhea" id="RHEA-COMP:9671"/>
        <dbReference type="Rhea" id="RHEA-COMP:9705"/>
        <dbReference type="ChEBI" id="CHEBI:15378"/>
        <dbReference type="ChEBI" id="CHEBI:30616"/>
        <dbReference type="ChEBI" id="CHEBI:33019"/>
        <dbReference type="ChEBI" id="CHEBI:57912"/>
        <dbReference type="ChEBI" id="CHEBI:78442"/>
        <dbReference type="ChEBI" id="CHEBI:78535"/>
        <dbReference type="ChEBI" id="CHEBI:456215"/>
        <dbReference type="EC" id="6.1.1.2"/>
    </reaction>
</comment>
<dbReference type="InterPro" id="IPR014729">
    <property type="entry name" value="Rossmann-like_a/b/a_fold"/>
</dbReference>